<evidence type="ECO:0000256" key="3">
    <source>
        <dbReference type="SAM" id="MobiDB-lite"/>
    </source>
</evidence>
<reference evidence="5 6" key="1">
    <citation type="submission" date="2020-11" db="EMBL/GenBank/DDBJ databases">
        <title>Kefir isolates.</title>
        <authorList>
            <person name="Marcisauskas S."/>
            <person name="Kim Y."/>
            <person name="Blasche S."/>
        </authorList>
    </citation>
    <scope>NUCLEOTIDE SEQUENCE [LARGE SCALE GENOMIC DNA]</scope>
    <source>
        <strain evidence="5 6">KR</strain>
    </source>
</reference>
<organism evidence="5 6">
    <name type="scientific">Rhodotorula mucilaginosa</name>
    <name type="common">Yeast</name>
    <name type="synonym">Rhodotorula rubra</name>
    <dbReference type="NCBI Taxonomy" id="5537"/>
    <lineage>
        <taxon>Eukaryota</taxon>
        <taxon>Fungi</taxon>
        <taxon>Dikarya</taxon>
        <taxon>Basidiomycota</taxon>
        <taxon>Pucciniomycotina</taxon>
        <taxon>Microbotryomycetes</taxon>
        <taxon>Sporidiobolales</taxon>
        <taxon>Sporidiobolaceae</taxon>
        <taxon>Rhodotorula</taxon>
    </lineage>
</organism>
<comment type="subcellular location">
    <subcellularLocation>
        <location evidence="1">Nucleus</location>
    </subcellularLocation>
</comment>
<comment type="caution">
    <text evidence="5">The sequence shown here is derived from an EMBL/GenBank/DDBJ whole genome shotgun (WGS) entry which is preliminary data.</text>
</comment>
<dbReference type="Proteomes" id="UP000777482">
    <property type="component" value="Unassembled WGS sequence"/>
</dbReference>
<proteinExistence type="predicted"/>
<feature type="compositionally biased region" description="Low complexity" evidence="3">
    <location>
        <begin position="217"/>
        <end position="231"/>
    </location>
</feature>
<dbReference type="GO" id="GO:0005634">
    <property type="term" value="C:nucleus"/>
    <property type="evidence" value="ECO:0007669"/>
    <property type="project" value="UniProtKB-SubCell"/>
</dbReference>
<dbReference type="Pfam" id="PF24245">
    <property type="entry name" value="INO80F"/>
    <property type="match status" value="1"/>
</dbReference>
<dbReference type="EMBL" id="PUHQ01000077">
    <property type="protein sequence ID" value="KAG0657706.1"/>
    <property type="molecule type" value="Genomic_DNA"/>
</dbReference>
<evidence type="ECO:0000259" key="4">
    <source>
        <dbReference type="Pfam" id="PF24245"/>
    </source>
</evidence>
<protein>
    <recommendedName>
        <fullName evidence="4">INO80 complex subunit F domain-containing protein</fullName>
    </recommendedName>
</protein>
<dbReference type="AlphaFoldDB" id="A0A9P6VYZ5"/>
<feature type="region of interest" description="Disordered" evidence="3">
    <location>
        <begin position="96"/>
        <end position="116"/>
    </location>
</feature>
<gene>
    <name evidence="5" type="ORF">C6P46_006262</name>
</gene>
<evidence type="ECO:0000313" key="5">
    <source>
        <dbReference type="EMBL" id="KAG0657706.1"/>
    </source>
</evidence>
<dbReference type="OrthoDB" id="10070927at2759"/>
<accession>A0A9P6VYZ5</accession>
<feature type="region of interest" description="Disordered" evidence="3">
    <location>
        <begin position="185"/>
        <end position="243"/>
    </location>
</feature>
<feature type="compositionally biased region" description="Low complexity" evidence="3">
    <location>
        <begin position="190"/>
        <end position="210"/>
    </location>
</feature>
<dbReference type="InterPro" id="IPR056513">
    <property type="entry name" value="INO80F"/>
</dbReference>
<keyword evidence="2" id="KW-0539">Nucleus</keyword>
<feature type="compositionally biased region" description="Polar residues" evidence="3">
    <location>
        <begin position="104"/>
        <end position="115"/>
    </location>
</feature>
<evidence type="ECO:0000256" key="1">
    <source>
        <dbReference type="ARBA" id="ARBA00004123"/>
    </source>
</evidence>
<evidence type="ECO:0000313" key="6">
    <source>
        <dbReference type="Proteomes" id="UP000777482"/>
    </source>
</evidence>
<sequence>MAPAASKSKAYSSGVATQADDAKYRQKYGELKKKLVQVEEDNTKLAVKILRSKKAIQRLRIERAILYDRLQSTVAPTNPYALSSAAHLATLASSSSSASTSSSVNAPPTILQTPSYPLADPQAPTLFLQQLDAQKLAAVQHGVVGGGVSGTNLEFGAKPVEGVEGEAQQAREHEKLLKAGGGAIMEPQEEAQAATAAAGRSGGAVATSAVHGTGTEPPAAAVPQAVGASQADAQPMQTDQQQP</sequence>
<name>A0A9P6VYZ5_RHOMI</name>
<keyword evidence="6" id="KW-1185">Reference proteome</keyword>
<evidence type="ECO:0000256" key="2">
    <source>
        <dbReference type="ARBA" id="ARBA00023242"/>
    </source>
</evidence>
<feature type="domain" description="INO80 complex subunit F" evidence="4">
    <location>
        <begin position="24"/>
        <end position="70"/>
    </location>
</feature>